<proteinExistence type="predicted"/>
<organism evidence="2 3">
    <name type="scientific">Cinara cedri</name>
    <dbReference type="NCBI Taxonomy" id="506608"/>
    <lineage>
        <taxon>Eukaryota</taxon>
        <taxon>Metazoa</taxon>
        <taxon>Ecdysozoa</taxon>
        <taxon>Arthropoda</taxon>
        <taxon>Hexapoda</taxon>
        <taxon>Insecta</taxon>
        <taxon>Pterygota</taxon>
        <taxon>Neoptera</taxon>
        <taxon>Paraneoptera</taxon>
        <taxon>Hemiptera</taxon>
        <taxon>Sternorrhyncha</taxon>
        <taxon>Aphidomorpha</taxon>
        <taxon>Aphidoidea</taxon>
        <taxon>Aphididae</taxon>
        <taxon>Lachninae</taxon>
        <taxon>Cinara</taxon>
    </lineage>
</organism>
<dbReference type="InterPro" id="IPR015940">
    <property type="entry name" value="UBA"/>
</dbReference>
<evidence type="ECO:0000313" key="2">
    <source>
        <dbReference type="EMBL" id="VVC43922.1"/>
    </source>
</evidence>
<dbReference type="Proteomes" id="UP000325440">
    <property type="component" value="Unassembled WGS sequence"/>
</dbReference>
<name>A0A5E4NL29_9HEMI</name>
<dbReference type="PROSITE" id="PS50030">
    <property type="entry name" value="UBA"/>
    <property type="match status" value="1"/>
</dbReference>
<evidence type="ECO:0000259" key="1">
    <source>
        <dbReference type="PROSITE" id="PS50030"/>
    </source>
</evidence>
<sequence>METCNLSKVSEDDDCNNIQKVEEQIESKMLSADKEKLVQELIDMGFSKSAVVQIVENARDVPKNMIIEQLLSSNYRPENLPVLDDDDDPMWEDITVTNKMVIVINKGLNMGIGKIASQVIQYNSTIRILNNDANNTKIKCKVTLFKFSRLHMLL</sequence>
<accession>A0A5E4NL29</accession>
<dbReference type="EMBL" id="CABPRJ010002373">
    <property type="protein sequence ID" value="VVC43922.1"/>
    <property type="molecule type" value="Genomic_DNA"/>
</dbReference>
<dbReference type="OrthoDB" id="1733656at2759"/>
<protein>
    <recommendedName>
        <fullName evidence="1">UBA domain-containing protein</fullName>
    </recommendedName>
</protein>
<feature type="domain" description="UBA" evidence="1">
    <location>
        <begin position="31"/>
        <end position="73"/>
    </location>
</feature>
<gene>
    <name evidence="2" type="ORF">CINCED_3A000009</name>
</gene>
<dbReference type="AlphaFoldDB" id="A0A5E4NL29"/>
<reference evidence="2 3" key="1">
    <citation type="submission" date="2019-08" db="EMBL/GenBank/DDBJ databases">
        <authorList>
            <person name="Alioto T."/>
            <person name="Alioto T."/>
            <person name="Gomez Garrido J."/>
        </authorList>
    </citation>
    <scope>NUCLEOTIDE SEQUENCE [LARGE SCALE GENOMIC DNA]</scope>
</reference>
<evidence type="ECO:0000313" key="3">
    <source>
        <dbReference type="Proteomes" id="UP000325440"/>
    </source>
</evidence>
<keyword evidence="3" id="KW-1185">Reference proteome</keyword>